<protein>
    <submittedName>
        <fullName evidence="2">Uncharacterized protein</fullName>
    </submittedName>
</protein>
<keyword evidence="3" id="KW-1185">Reference proteome</keyword>
<accession>A0ABP1PBH3</accession>
<dbReference type="EMBL" id="CAXAJV020001300">
    <property type="protein sequence ID" value="CAL7949868.1"/>
    <property type="molecule type" value="Genomic_DNA"/>
</dbReference>
<organism evidence="2 3">
    <name type="scientific">Xylocopa violacea</name>
    <name type="common">Violet carpenter bee</name>
    <name type="synonym">Apis violacea</name>
    <dbReference type="NCBI Taxonomy" id="135666"/>
    <lineage>
        <taxon>Eukaryota</taxon>
        <taxon>Metazoa</taxon>
        <taxon>Ecdysozoa</taxon>
        <taxon>Arthropoda</taxon>
        <taxon>Hexapoda</taxon>
        <taxon>Insecta</taxon>
        <taxon>Pterygota</taxon>
        <taxon>Neoptera</taxon>
        <taxon>Endopterygota</taxon>
        <taxon>Hymenoptera</taxon>
        <taxon>Apocrita</taxon>
        <taxon>Aculeata</taxon>
        <taxon>Apoidea</taxon>
        <taxon>Anthophila</taxon>
        <taxon>Apidae</taxon>
        <taxon>Xylocopa</taxon>
        <taxon>Xylocopa</taxon>
    </lineage>
</organism>
<sequence length="175" mass="19018">MCSRAYVEISRIDNAVKVVSVKSRTAETRVKRKFRRCGLLHGEPAITRRDPTSGSHLVQVDPRNTEKRCLLLLGADELDKRGIDDLSGRVPRDEKASTHCAINVADDVARTAPCSSAHANNSPHETAAASLRRPRTTGTATAEQQPPKETPSTCTSLVYVLLVAAERIANAASYE</sequence>
<feature type="compositionally biased region" description="Polar residues" evidence="1">
    <location>
        <begin position="114"/>
        <end position="124"/>
    </location>
</feature>
<name>A0ABP1PBH3_XYLVO</name>
<proteinExistence type="predicted"/>
<reference evidence="2 3" key="1">
    <citation type="submission" date="2024-08" db="EMBL/GenBank/DDBJ databases">
        <authorList>
            <person name="Will J Nash"/>
            <person name="Angela Man"/>
            <person name="Seanna McTaggart"/>
            <person name="Kendall Baker"/>
            <person name="Tom Barker"/>
            <person name="Leah Catchpole"/>
            <person name="Alex Durrant"/>
            <person name="Karim Gharbi"/>
            <person name="Naomi Irish"/>
            <person name="Gemy Kaithakottil"/>
            <person name="Debby Ku"/>
            <person name="Aaliyah Providence"/>
            <person name="Felix Shaw"/>
            <person name="David Swarbreck"/>
            <person name="Chris Watkins"/>
            <person name="Ann M. McCartney"/>
            <person name="Giulio Formenti"/>
            <person name="Alice Mouton"/>
            <person name="Noel Vella"/>
            <person name="Bjorn M von Reumont"/>
            <person name="Adriana Vella"/>
            <person name="Wilfried Haerty"/>
        </authorList>
    </citation>
    <scope>NUCLEOTIDE SEQUENCE [LARGE SCALE GENOMIC DNA]</scope>
</reference>
<dbReference type="Proteomes" id="UP001642520">
    <property type="component" value="Unassembled WGS sequence"/>
</dbReference>
<evidence type="ECO:0000313" key="2">
    <source>
        <dbReference type="EMBL" id="CAL7949868.1"/>
    </source>
</evidence>
<evidence type="ECO:0000313" key="3">
    <source>
        <dbReference type="Proteomes" id="UP001642520"/>
    </source>
</evidence>
<evidence type="ECO:0000256" key="1">
    <source>
        <dbReference type="SAM" id="MobiDB-lite"/>
    </source>
</evidence>
<gene>
    <name evidence="2" type="ORF">XYLVIOL_LOCUS9637</name>
</gene>
<comment type="caution">
    <text evidence="2">The sequence shown here is derived from an EMBL/GenBank/DDBJ whole genome shotgun (WGS) entry which is preliminary data.</text>
</comment>
<feature type="region of interest" description="Disordered" evidence="1">
    <location>
        <begin position="114"/>
        <end position="152"/>
    </location>
</feature>